<organism evidence="2 3">
    <name type="scientific">Sparassis crispa</name>
    <dbReference type="NCBI Taxonomy" id="139825"/>
    <lineage>
        <taxon>Eukaryota</taxon>
        <taxon>Fungi</taxon>
        <taxon>Dikarya</taxon>
        <taxon>Basidiomycota</taxon>
        <taxon>Agaricomycotina</taxon>
        <taxon>Agaricomycetes</taxon>
        <taxon>Polyporales</taxon>
        <taxon>Sparassidaceae</taxon>
        <taxon>Sparassis</taxon>
    </lineage>
</organism>
<dbReference type="Proteomes" id="UP000287166">
    <property type="component" value="Unassembled WGS sequence"/>
</dbReference>
<protein>
    <recommendedName>
        <fullName evidence="4">Fungal mating-type pheromone</fullName>
    </recommendedName>
</protein>
<evidence type="ECO:0000256" key="1">
    <source>
        <dbReference type="SAM" id="MobiDB-lite"/>
    </source>
</evidence>
<gene>
    <name evidence="2" type="ORF">SCP_1003100</name>
</gene>
<dbReference type="InParanoid" id="A0A401GXY5"/>
<name>A0A401GXY5_9APHY</name>
<sequence length="50" mass="4876">MDALFTIAAPVPAEEVETSVTAPMDFDTSGSGSGVNGGNGWSTSGGCIIA</sequence>
<feature type="region of interest" description="Disordered" evidence="1">
    <location>
        <begin position="16"/>
        <end position="38"/>
    </location>
</feature>
<accession>A0A401GXY5</accession>
<comment type="caution">
    <text evidence="2">The sequence shown here is derived from an EMBL/GenBank/DDBJ whole genome shotgun (WGS) entry which is preliminary data.</text>
</comment>
<dbReference type="RefSeq" id="XP_027617976.1">
    <property type="nucleotide sequence ID" value="XM_027762175.1"/>
</dbReference>
<evidence type="ECO:0000313" key="2">
    <source>
        <dbReference type="EMBL" id="GBE87063.1"/>
    </source>
</evidence>
<keyword evidence="3" id="KW-1185">Reference proteome</keyword>
<dbReference type="EMBL" id="BFAD01000010">
    <property type="protein sequence ID" value="GBE87063.1"/>
    <property type="molecule type" value="Genomic_DNA"/>
</dbReference>
<evidence type="ECO:0008006" key="4">
    <source>
        <dbReference type="Google" id="ProtNLM"/>
    </source>
</evidence>
<proteinExistence type="predicted"/>
<reference evidence="2 3" key="1">
    <citation type="journal article" date="2018" name="Sci. Rep.">
        <title>Genome sequence of the cauliflower mushroom Sparassis crispa (Hanabiratake) and its association with beneficial usage.</title>
        <authorList>
            <person name="Kiyama R."/>
            <person name="Furutani Y."/>
            <person name="Kawaguchi K."/>
            <person name="Nakanishi T."/>
        </authorList>
    </citation>
    <scope>NUCLEOTIDE SEQUENCE [LARGE SCALE GENOMIC DNA]</scope>
</reference>
<evidence type="ECO:0000313" key="3">
    <source>
        <dbReference type="Proteomes" id="UP000287166"/>
    </source>
</evidence>
<dbReference type="AlphaFoldDB" id="A0A401GXY5"/>
<dbReference type="GeneID" id="38783980"/>